<keyword evidence="3" id="KW-1015">Disulfide bond</keyword>
<dbReference type="EC" id="2.7.11.1" evidence="8"/>
<reference evidence="8 9" key="1">
    <citation type="submission" date="2020-06" db="EMBL/GenBank/DDBJ databases">
        <authorList>
            <person name="Li R."/>
            <person name="Bekaert M."/>
        </authorList>
    </citation>
    <scope>NUCLEOTIDE SEQUENCE [LARGE SCALE GENOMIC DNA]</scope>
    <source>
        <strain evidence="9">wild</strain>
    </source>
</reference>
<accession>A0A6J8CER0</accession>
<feature type="domain" description="Ig-like" evidence="7">
    <location>
        <begin position="114"/>
        <end position="204"/>
    </location>
</feature>
<comment type="subcellular location">
    <subcellularLocation>
        <location evidence="1">Membrane</location>
        <topology evidence="1">Single-pass type I membrane protein</topology>
    </subcellularLocation>
</comment>
<dbReference type="Proteomes" id="UP000507470">
    <property type="component" value="Unassembled WGS sequence"/>
</dbReference>
<evidence type="ECO:0000256" key="2">
    <source>
        <dbReference type="ARBA" id="ARBA00023136"/>
    </source>
</evidence>
<evidence type="ECO:0000256" key="3">
    <source>
        <dbReference type="ARBA" id="ARBA00023157"/>
    </source>
</evidence>
<evidence type="ECO:0000256" key="6">
    <source>
        <dbReference type="SAM" id="Phobius"/>
    </source>
</evidence>
<dbReference type="AlphaFoldDB" id="A0A6J8CER0"/>
<dbReference type="InterPro" id="IPR036179">
    <property type="entry name" value="Ig-like_dom_sf"/>
</dbReference>
<evidence type="ECO:0000313" key="9">
    <source>
        <dbReference type="Proteomes" id="UP000507470"/>
    </source>
</evidence>
<dbReference type="InterPro" id="IPR051275">
    <property type="entry name" value="Cell_adhesion_signaling"/>
</dbReference>
<keyword evidence="6" id="KW-1133">Transmembrane helix</keyword>
<keyword evidence="5" id="KW-0393">Immunoglobulin domain</keyword>
<feature type="domain" description="Ig-like" evidence="7">
    <location>
        <begin position="289"/>
        <end position="379"/>
    </location>
</feature>
<dbReference type="InterPro" id="IPR007110">
    <property type="entry name" value="Ig-like_dom"/>
</dbReference>
<evidence type="ECO:0000256" key="5">
    <source>
        <dbReference type="ARBA" id="ARBA00023319"/>
    </source>
</evidence>
<dbReference type="Gene3D" id="2.60.40.10">
    <property type="entry name" value="Immunoglobulins"/>
    <property type="match status" value="2"/>
</dbReference>
<keyword evidence="4" id="KW-0325">Glycoprotein</keyword>
<dbReference type="PROSITE" id="PS50835">
    <property type="entry name" value="IG_LIKE"/>
    <property type="match status" value="3"/>
</dbReference>
<dbReference type="OrthoDB" id="6019866at2759"/>
<keyword evidence="2 6" id="KW-0472">Membrane</keyword>
<gene>
    <name evidence="8" type="ORF">MCOR_28296</name>
</gene>
<evidence type="ECO:0000259" key="7">
    <source>
        <dbReference type="PROSITE" id="PS50835"/>
    </source>
</evidence>
<organism evidence="8 9">
    <name type="scientific">Mytilus coruscus</name>
    <name type="common">Sea mussel</name>
    <dbReference type="NCBI Taxonomy" id="42192"/>
    <lineage>
        <taxon>Eukaryota</taxon>
        <taxon>Metazoa</taxon>
        <taxon>Spiralia</taxon>
        <taxon>Lophotrochozoa</taxon>
        <taxon>Mollusca</taxon>
        <taxon>Bivalvia</taxon>
        <taxon>Autobranchia</taxon>
        <taxon>Pteriomorphia</taxon>
        <taxon>Mytilida</taxon>
        <taxon>Mytiloidea</taxon>
        <taxon>Mytilidae</taxon>
        <taxon>Mytilinae</taxon>
        <taxon>Mytilus</taxon>
    </lineage>
</organism>
<dbReference type="InterPro" id="IPR013783">
    <property type="entry name" value="Ig-like_fold"/>
</dbReference>
<dbReference type="SUPFAM" id="SSF48726">
    <property type="entry name" value="Immunoglobulin"/>
    <property type="match status" value="2"/>
</dbReference>
<dbReference type="SMART" id="SM00409">
    <property type="entry name" value="IG"/>
    <property type="match status" value="2"/>
</dbReference>
<sequence>MHHLLITKVTRYFSLDFIGPSITTEPGLPFPSGSNVAFTCMVDTLSTNITFEWDCLGKIEPQSRIFFVSNSTKYSSVITRNIHLIHDGETCRCCINVDGIRGNSEISLAISRKPIIDISKAATYESSSTVTLYCVIHTGFPLFGFNNWIHSRHGTLIRHLEGEKMHTMSILGFNSCSRDDTGDYTCEAYNRYEGNLTFANKTVSLIVYEVLLTWQQSNQTLTNSTDRLQTLDRKKIEIILYNKNIECDGYIANLSIRSSLVGEYVLLIQNTFGETSLFFEVNKLSTQGPPIIKSEETVTCNNSSVTLSCNIDTGLPVYGFNPWIHYFNGTFVRSLNGSVQEMKSILEVETCSYQNAGAYMCAAWNKYGDTTLVANKTIVLAVNASPVIISSGVIREQQTLFATFYSTTEVLLTWQQSNQTLTNSTDRLQTLYRKKIELILYNKSIERDGFIANLSIRSSLVGEYVLLIQNTFGETRLFFDLNELGTQALTASYDLRIVVFSIIAIGIFILSTAGTVLVSKGIRRKNVIHIIGPHERCPTVPIYHTAPAFDTTPNVYAIPETGYLQVTNEQYELDNFQDTENKGVENNTSRYMSSLYDEIDA</sequence>
<feature type="transmembrane region" description="Helical" evidence="6">
    <location>
        <begin position="497"/>
        <end position="518"/>
    </location>
</feature>
<dbReference type="InterPro" id="IPR003599">
    <property type="entry name" value="Ig_sub"/>
</dbReference>
<evidence type="ECO:0000256" key="1">
    <source>
        <dbReference type="ARBA" id="ARBA00004479"/>
    </source>
</evidence>
<keyword evidence="9" id="KW-1185">Reference proteome</keyword>
<dbReference type="GO" id="GO:0004674">
    <property type="term" value="F:protein serine/threonine kinase activity"/>
    <property type="evidence" value="ECO:0007669"/>
    <property type="project" value="UniProtKB-EC"/>
</dbReference>
<feature type="domain" description="Ig-like" evidence="7">
    <location>
        <begin position="20"/>
        <end position="107"/>
    </location>
</feature>
<dbReference type="GO" id="GO:0016020">
    <property type="term" value="C:membrane"/>
    <property type="evidence" value="ECO:0007669"/>
    <property type="project" value="UniProtKB-SubCell"/>
</dbReference>
<keyword evidence="6" id="KW-0812">Transmembrane</keyword>
<dbReference type="PANTHER" id="PTHR11640">
    <property type="entry name" value="NEPHRIN"/>
    <property type="match status" value="1"/>
</dbReference>
<protein>
    <submittedName>
        <fullName evidence="8">TTN</fullName>
        <ecNumber evidence="8">2.7.11.1</ecNumber>
    </submittedName>
</protein>
<keyword evidence="8" id="KW-0808">Transferase</keyword>
<evidence type="ECO:0000313" key="8">
    <source>
        <dbReference type="EMBL" id="CAC5393427.1"/>
    </source>
</evidence>
<dbReference type="EMBL" id="CACVKT020005197">
    <property type="protein sequence ID" value="CAC5393427.1"/>
    <property type="molecule type" value="Genomic_DNA"/>
</dbReference>
<proteinExistence type="predicted"/>
<evidence type="ECO:0000256" key="4">
    <source>
        <dbReference type="ARBA" id="ARBA00023180"/>
    </source>
</evidence>
<name>A0A6J8CER0_MYTCO</name>